<evidence type="ECO:0000256" key="5">
    <source>
        <dbReference type="ARBA" id="ARBA00022692"/>
    </source>
</evidence>
<comment type="subcellular location">
    <subcellularLocation>
        <location evidence="1 9">Cell membrane</location>
        <topology evidence="1 9">Multi-pass membrane protein</topology>
    </subcellularLocation>
</comment>
<keyword evidence="8 9" id="KW-0012">Acyltransferase</keyword>
<dbReference type="HAMAP" id="MF_01148">
    <property type="entry name" value="Lnt"/>
    <property type="match status" value="1"/>
</dbReference>
<feature type="domain" description="CN hydrolase" evidence="10">
    <location>
        <begin position="235"/>
        <end position="488"/>
    </location>
</feature>
<comment type="similarity">
    <text evidence="2 9">Belongs to the CN hydrolase family. Apolipoprotein N-acyltransferase subfamily.</text>
</comment>
<feature type="transmembrane region" description="Helical" evidence="9">
    <location>
        <begin position="21"/>
        <end position="50"/>
    </location>
</feature>
<reference evidence="11" key="2">
    <citation type="submission" date="2020-09" db="EMBL/GenBank/DDBJ databases">
        <authorList>
            <person name="Sun Q."/>
            <person name="Kim S."/>
        </authorList>
    </citation>
    <scope>NUCLEOTIDE SEQUENCE</scope>
    <source>
        <strain evidence="11">KCTC 42731</strain>
    </source>
</reference>
<dbReference type="RefSeq" id="WP_189771077.1">
    <property type="nucleotide sequence ID" value="NZ_BNCK01000005.1"/>
</dbReference>
<evidence type="ECO:0000256" key="6">
    <source>
        <dbReference type="ARBA" id="ARBA00022989"/>
    </source>
</evidence>
<keyword evidence="5 9" id="KW-0812">Transmembrane</keyword>
<dbReference type="PROSITE" id="PS50263">
    <property type="entry name" value="CN_HYDROLASE"/>
    <property type="match status" value="1"/>
</dbReference>
<dbReference type="Gene3D" id="3.60.110.10">
    <property type="entry name" value="Carbon-nitrogen hydrolase"/>
    <property type="match status" value="1"/>
</dbReference>
<dbReference type="GO" id="GO:0005886">
    <property type="term" value="C:plasma membrane"/>
    <property type="evidence" value="ECO:0007669"/>
    <property type="project" value="UniProtKB-SubCell"/>
</dbReference>
<dbReference type="InterPro" id="IPR036526">
    <property type="entry name" value="C-N_Hydrolase_sf"/>
</dbReference>
<gene>
    <name evidence="9 11" type="primary">lnt</name>
    <name evidence="11" type="ORF">GCM10017161_25000</name>
</gene>
<comment type="function">
    <text evidence="9">Catalyzes the phospholipid dependent N-acylation of the N-terminal cysteine of apolipoprotein, the last step in lipoprotein maturation.</text>
</comment>
<feature type="transmembrane region" description="Helical" evidence="9">
    <location>
        <begin position="132"/>
        <end position="151"/>
    </location>
</feature>
<evidence type="ECO:0000256" key="7">
    <source>
        <dbReference type="ARBA" id="ARBA00023136"/>
    </source>
</evidence>
<proteinExistence type="inferred from homology"/>
<evidence type="ECO:0000313" key="12">
    <source>
        <dbReference type="Proteomes" id="UP000623842"/>
    </source>
</evidence>
<dbReference type="EMBL" id="BNCK01000005">
    <property type="protein sequence ID" value="GHF95680.1"/>
    <property type="molecule type" value="Genomic_DNA"/>
</dbReference>
<keyword evidence="6 9" id="KW-1133">Transmembrane helix</keyword>
<dbReference type="SUPFAM" id="SSF56317">
    <property type="entry name" value="Carbon-nitrogen hydrolase"/>
    <property type="match status" value="1"/>
</dbReference>
<feature type="transmembrane region" description="Helical" evidence="9">
    <location>
        <begin position="202"/>
        <end position="222"/>
    </location>
</feature>
<name>A0A919BJI2_9GAMM</name>
<organism evidence="11 12">
    <name type="scientific">Thalassotalea marina</name>
    <dbReference type="NCBI Taxonomy" id="1673741"/>
    <lineage>
        <taxon>Bacteria</taxon>
        <taxon>Pseudomonadati</taxon>
        <taxon>Pseudomonadota</taxon>
        <taxon>Gammaproteobacteria</taxon>
        <taxon>Alteromonadales</taxon>
        <taxon>Colwelliaceae</taxon>
        <taxon>Thalassotalea</taxon>
    </lineage>
</organism>
<feature type="transmembrane region" description="Helical" evidence="9">
    <location>
        <begin position="171"/>
        <end position="195"/>
    </location>
</feature>
<comment type="pathway">
    <text evidence="9">Protein modification; lipoprotein biosynthesis (N-acyl transfer).</text>
</comment>
<protein>
    <recommendedName>
        <fullName evidence="9">Apolipoprotein N-acyltransferase</fullName>
        <shortName evidence="9">ALP N-acyltransferase</shortName>
        <ecNumber evidence="9">2.3.1.269</ecNumber>
    </recommendedName>
</protein>
<keyword evidence="4 9" id="KW-0808">Transferase</keyword>
<dbReference type="AlphaFoldDB" id="A0A919BJI2"/>
<dbReference type="PANTHER" id="PTHR38686:SF1">
    <property type="entry name" value="APOLIPOPROTEIN N-ACYLTRANSFERASE"/>
    <property type="match status" value="1"/>
</dbReference>
<evidence type="ECO:0000259" key="10">
    <source>
        <dbReference type="PROSITE" id="PS50263"/>
    </source>
</evidence>
<sequence length="530" mass="59405">MGKRLNNIVDTVSNKRLWASVLCGASLVFAYAPFSLWWLTLLVLPCWIYYVNYQVTQSTTPVKTATQHGFGFGFGWFGTGISWVHVSIAEFGGVPLVVSIALMILLCLYLALFPAAALYATAKISDKLKRPTLWWLLAPTWLLAEYLRSVFLTGFPWLSLGYSQMDSPLSILAPIIGEIGITFVITIFAVSLFYLSHKKVKLASAALSSILILIILGYNATWVTDTGKTTRIALVQGNIEQSIKWQPDQQWPTMLKYLDLSRVNYDADIIVWPESAVASIETLSTTQEFLDVANRSAALNNTAIITGIINYYFETERYFNALIVLGKKHAEDDEAAYYYNNKNRYYKNHLLPIGEFVPFGDLLRPLAPLFNLPMSSFTRGDYVQNNLLANGIRLLPLICFEIAFPAQLSANFTNQTNILLTVSNDAWFGNSHGPHQHMEIARMRSLEFGRPLVRSTNTGVTAMTNQYGEIVEILPQFEQGVIKADLPLVSGLTPYARWGDLPTYIFALLLTLTIIFTTICKNKKHLNSNS</sequence>
<dbReference type="Pfam" id="PF20154">
    <property type="entry name" value="LNT_N"/>
    <property type="match status" value="1"/>
</dbReference>
<feature type="transmembrane region" description="Helical" evidence="9">
    <location>
        <begin position="501"/>
        <end position="520"/>
    </location>
</feature>
<keyword evidence="7 9" id="KW-0472">Membrane</keyword>
<evidence type="ECO:0000313" key="11">
    <source>
        <dbReference type="EMBL" id="GHF95680.1"/>
    </source>
</evidence>
<keyword evidence="12" id="KW-1185">Reference proteome</keyword>
<feature type="transmembrane region" description="Helical" evidence="9">
    <location>
        <begin position="96"/>
        <end position="120"/>
    </location>
</feature>
<dbReference type="GO" id="GO:0042158">
    <property type="term" value="P:lipoprotein biosynthetic process"/>
    <property type="evidence" value="ECO:0007669"/>
    <property type="project" value="UniProtKB-UniRule"/>
</dbReference>
<dbReference type="EC" id="2.3.1.269" evidence="9"/>
<dbReference type="Pfam" id="PF00795">
    <property type="entry name" value="CN_hydrolase"/>
    <property type="match status" value="1"/>
</dbReference>
<dbReference type="InterPro" id="IPR045378">
    <property type="entry name" value="LNT_N"/>
</dbReference>
<evidence type="ECO:0000256" key="4">
    <source>
        <dbReference type="ARBA" id="ARBA00022679"/>
    </source>
</evidence>
<keyword evidence="3 9" id="KW-1003">Cell membrane</keyword>
<reference evidence="11" key="1">
    <citation type="journal article" date="2014" name="Int. J. Syst. Evol. Microbiol.">
        <title>Complete genome sequence of Corynebacterium casei LMG S-19264T (=DSM 44701T), isolated from a smear-ripened cheese.</title>
        <authorList>
            <consortium name="US DOE Joint Genome Institute (JGI-PGF)"/>
            <person name="Walter F."/>
            <person name="Albersmeier A."/>
            <person name="Kalinowski J."/>
            <person name="Ruckert C."/>
        </authorList>
    </citation>
    <scope>NUCLEOTIDE SEQUENCE</scope>
    <source>
        <strain evidence="11">KCTC 42731</strain>
    </source>
</reference>
<evidence type="ECO:0000256" key="1">
    <source>
        <dbReference type="ARBA" id="ARBA00004651"/>
    </source>
</evidence>
<dbReference type="PANTHER" id="PTHR38686">
    <property type="entry name" value="APOLIPOPROTEIN N-ACYLTRANSFERASE"/>
    <property type="match status" value="1"/>
</dbReference>
<dbReference type="CDD" id="cd07571">
    <property type="entry name" value="ALP_N-acyl_transferase"/>
    <property type="match status" value="1"/>
</dbReference>
<dbReference type="GO" id="GO:0016410">
    <property type="term" value="F:N-acyltransferase activity"/>
    <property type="evidence" value="ECO:0007669"/>
    <property type="project" value="UniProtKB-UniRule"/>
</dbReference>
<comment type="catalytic activity">
    <reaction evidence="9">
        <text>N-terminal S-1,2-diacyl-sn-glyceryl-L-cysteinyl-[lipoprotein] + a glycerophospholipid = N-acyl-S-1,2-diacyl-sn-glyceryl-L-cysteinyl-[lipoprotein] + a 2-acyl-sn-glycero-3-phospholipid + H(+)</text>
        <dbReference type="Rhea" id="RHEA:48228"/>
        <dbReference type="Rhea" id="RHEA-COMP:14681"/>
        <dbReference type="Rhea" id="RHEA-COMP:14684"/>
        <dbReference type="ChEBI" id="CHEBI:15378"/>
        <dbReference type="ChEBI" id="CHEBI:136912"/>
        <dbReference type="ChEBI" id="CHEBI:140656"/>
        <dbReference type="ChEBI" id="CHEBI:140657"/>
        <dbReference type="ChEBI" id="CHEBI:140660"/>
        <dbReference type="EC" id="2.3.1.269"/>
    </reaction>
</comment>
<dbReference type="InterPro" id="IPR003010">
    <property type="entry name" value="C-N_Hydrolase"/>
</dbReference>
<evidence type="ECO:0000256" key="8">
    <source>
        <dbReference type="ARBA" id="ARBA00023315"/>
    </source>
</evidence>
<accession>A0A919BJI2</accession>
<dbReference type="Proteomes" id="UP000623842">
    <property type="component" value="Unassembled WGS sequence"/>
</dbReference>
<evidence type="ECO:0000256" key="3">
    <source>
        <dbReference type="ARBA" id="ARBA00022475"/>
    </source>
</evidence>
<dbReference type="InterPro" id="IPR004563">
    <property type="entry name" value="Apolipo_AcylTrfase"/>
</dbReference>
<comment type="caution">
    <text evidence="11">The sequence shown here is derived from an EMBL/GenBank/DDBJ whole genome shotgun (WGS) entry which is preliminary data.</text>
</comment>
<dbReference type="NCBIfam" id="TIGR00546">
    <property type="entry name" value="lnt"/>
    <property type="match status" value="1"/>
</dbReference>
<evidence type="ECO:0000256" key="9">
    <source>
        <dbReference type="HAMAP-Rule" id="MF_01148"/>
    </source>
</evidence>
<evidence type="ECO:0000256" key="2">
    <source>
        <dbReference type="ARBA" id="ARBA00010065"/>
    </source>
</evidence>